<name>A0A143QU08_RHOFA</name>
<dbReference type="Gene3D" id="3.40.50.1820">
    <property type="entry name" value="alpha/beta hydrolase"/>
    <property type="match status" value="1"/>
</dbReference>
<evidence type="ECO:0000256" key="1">
    <source>
        <dbReference type="ARBA" id="ARBA00007534"/>
    </source>
</evidence>
<dbReference type="EMBL" id="CP015221">
    <property type="protein sequence ID" value="AMY26172.1"/>
    <property type="molecule type" value="Genomic_DNA"/>
</dbReference>
<reference evidence="7 8" key="1">
    <citation type="journal article" date="2016" name="Genome Announc.">
        <title>Complete Genome and Plasmid Sequences for Rhodococcus fascians D188 and Draft Sequences for Rhodococcus Isolates PBTS 1 and PBTS 2.</title>
        <authorList>
            <person name="Stamler R.A."/>
            <person name="Vereecke D."/>
            <person name="Zhang Y."/>
            <person name="Schilkey F."/>
            <person name="Devitt N."/>
            <person name="Randall J.J."/>
        </authorList>
    </citation>
    <scope>NUCLEOTIDE SEQUENCE [LARGE SCALE GENOMIC DNA]</scope>
    <source>
        <strain evidence="7 8">PBTS2</strain>
        <plasmid evidence="7">unnamed1</plasmid>
    </source>
</reference>
<dbReference type="PANTHER" id="PTHR33630">
    <property type="entry name" value="CUTINASE RV1984C-RELATED-RELATED"/>
    <property type="match status" value="1"/>
</dbReference>
<dbReference type="InterPro" id="IPR000675">
    <property type="entry name" value="Cutinase/axe"/>
</dbReference>
<feature type="signal peptide" evidence="6">
    <location>
        <begin position="1"/>
        <end position="25"/>
    </location>
</feature>
<keyword evidence="8" id="KW-1185">Reference proteome</keyword>
<keyword evidence="3" id="KW-0378">Hydrolase</keyword>
<evidence type="ECO:0000256" key="6">
    <source>
        <dbReference type="SAM" id="SignalP"/>
    </source>
</evidence>
<protein>
    <recommendedName>
        <fullName evidence="9">Cutinase</fullName>
    </recommendedName>
</protein>
<evidence type="ECO:0000313" key="8">
    <source>
        <dbReference type="Proteomes" id="UP000076038"/>
    </source>
</evidence>
<dbReference type="RefSeq" id="WP_063216949.1">
    <property type="nucleotide sequence ID" value="NZ_CP015221.1"/>
</dbReference>
<evidence type="ECO:0000313" key="7">
    <source>
        <dbReference type="EMBL" id="AMY26172.1"/>
    </source>
</evidence>
<evidence type="ECO:0008006" key="9">
    <source>
        <dbReference type="Google" id="ProtNLM"/>
    </source>
</evidence>
<dbReference type="AlphaFoldDB" id="A0A143QU08"/>
<dbReference type="GO" id="GO:0052689">
    <property type="term" value="F:carboxylic ester hydrolase activity"/>
    <property type="evidence" value="ECO:0007669"/>
    <property type="project" value="UniProtKB-KW"/>
</dbReference>
<dbReference type="Pfam" id="PF01083">
    <property type="entry name" value="Cutinase"/>
    <property type="match status" value="1"/>
</dbReference>
<organism evidence="7 8">
    <name type="scientific">Rhodococcoides fascians</name>
    <name type="common">Rhodococcus fascians</name>
    <dbReference type="NCBI Taxonomy" id="1828"/>
    <lineage>
        <taxon>Bacteria</taxon>
        <taxon>Bacillati</taxon>
        <taxon>Actinomycetota</taxon>
        <taxon>Actinomycetes</taxon>
        <taxon>Mycobacteriales</taxon>
        <taxon>Nocardiaceae</taxon>
        <taxon>Rhodococcoides</taxon>
    </lineage>
</organism>
<evidence type="ECO:0000256" key="2">
    <source>
        <dbReference type="ARBA" id="ARBA00022487"/>
    </source>
</evidence>
<dbReference type="OrthoDB" id="4570487at2"/>
<evidence type="ECO:0000256" key="3">
    <source>
        <dbReference type="ARBA" id="ARBA00022801"/>
    </source>
</evidence>
<proteinExistence type="inferred from homology"/>
<dbReference type="PATRIC" id="fig|1653479.3.peg.4979"/>
<dbReference type="KEGG" id="rhs:A3Q41_04917"/>
<comment type="similarity">
    <text evidence="1">Belongs to the cutinase family.</text>
</comment>
<feature type="region of interest" description="Disordered" evidence="5">
    <location>
        <begin position="478"/>
        <end position="533"/>
    </location>
</feature>
<feature type="compositionally biased region" description="Low complexity" evidence="5">
    <location>
        <begin position="190"/>
        <end position="210"/>
    </location>
</feature>
<keyword evidence="7" id="KW-0614">Plasmid</keyword>
<reference evidence="8" key="2">
    <citation type="submission" date="2016-04" db="EMBL/GenBank/DDBJ databases">
        <title>Complete Genome and Plasmid Sequences for Rhodococcus fascians D188 and Draft Sequences for Rhodococcus spp. Isolates PBTS 1 and PBTS 2.</title>
        <authorList>
            <person name="Stamer R."/>
            <person name="Vereecke D."/>
            <person name="Zhang Y."/>
            <person name="Schilkey F."/>
            <person name="Devitt N."/>
            <person name="Randall J."/>
        </authorList>
    </citation>
    <scope>NUCLEOTIDE SEQUENCE [LARGE SCALE GENOMIC DNA]</scope>
    <source>
        <strain evidence="8">PBTS2</strain>
        <plasmid evidence="8">unnamed1</plasmid>
    </source>
</reference>
<dbReference type="SMART" id="SM01110">
    <property type="entry name" value="Cutinase"/>
    <property type="match status" value="1"/>
</dbReference>
<keyword evidence="6" id="KW-0732">Signal</keyword>
<feature type="compositionally biased region" description="Polar residues" evidence="5">
    <location>
        <begin position="515"/>
        <end position="533"/>
    </location>
</feature>
<sequence>MSDRTRFRSLAAMMAVAACTLSVSAAHLLVTPATASASPEQPWLDELVTDCPALYTLAVQGTGQSSPDAPIKADTGMLGTVLGPALEAARVIGSSLDRAYVPYPAAFGGAVPGGTQPYTVSVEEAAANLEAAAEKVVSSCPTTRLAVVGYSQGAHAASNFLEAVGAGTSAIPADKVAVGALFGSPTRGAGSPVFPGSSSDDPSPAPGSSGKHVAELPPVSAPAPAGSGIGPASDVVSSYGSLSGRVASMCQTGDLACDAPANAPIARAVTNVAGQAEVGGDPFRAVSSIGMALASTSFGVAVDVINEDVSVPKNSLENLSIAPKKSLSQRFAEASDPKATPPTGQEAIAALTKVGLVAVNAVVSVAKKVITPQTIAEVSAAGLSNPAAAFAVIAAKTAKAVIELVPPATSKRVVQQAFNVVKNEVTANKDLFDLAALTSYANTIAAHTGYGTAAATPQGESTTQFVADWLAAAAADFGDSSTDTPTSSSPSSSTTTRTATPTTSAATTSVLPSSRPSTTSGSVTSLPATTPVQ</sequence>
<keyword evidence="4" id="KW-1015">Disulfide bond</keyword>
<keyword evidence="2" id="KW-0719">Serine esterase</keyword>
<evidence type="ECO:0000256" key="4">
    <source>
        <dbReference type="ARBA" id="ARBA00023157"/>
    </source>
</evidence>
<feature type="region of interest" description="Disordered" evidence="5">
    <location>
        <begin position="189"/>
        <end position="227"/>
    </location>
</feature>
<gene>
    <name evidence="7" type="ORF">A3Q41_04917</name>
</gene>
<dbReference type="PROSITE" id="PS51257">
    <property type="entry name" value="PROKAR_LIPOPROTEIN"/>
    <property type="match status" value="1"/>
</dbReference>
<dbReference type="Proteomes" id="UP000076038">
    <property type="component" value="Plasmid unnamed1"/>
</dbReference>
<geneLocation type="plasmid" evidence="7 8">
    <name>unnamed1</name>
</geneLocation>
<dbReference type="SUPFAM" id="SSF53474">
    <property type="entry name" value="alpha/beta-Hydrolases"/>
    <property type="match status" value="1"/>
</dbReference>
<dbReference type="PANTHER" id="PTHR33630:SF9">
    <property type="entry name" value="CUTINASE 4"/>
    <property type="match status" value="1"/>
</dbReference>
<feature type="chain" id="PRO_5038850346" description="Cutinase" evidence="6">
    <location>
        <begin position="26"/>
        <end position="533"/>
    </location>
</feature>
<dbReference type="InterPro" id="IPR029058">
    <property type="entry name" value="AB_hydrolase_fold"/>
</dbReference>
<accession>A0A143QU08</accession>
<evidence type="ECO:0000256" key="5">
    <source>
        <dbReference type="SAM" id="MobiDB-lite"/>
    </source>
</evidence>
<feature type="compositionally biased region" description="Low complexity" evidence="5">
    <location>
        <begin position="478"/>
        <end position="514"/>
    </location>
</feature>